<dbReference type="InterPro" id="IPR056374">
    <property type="entry name" value="DesK/YvfT_N"/>
</dbReference>
<evidence type="ECO:0000256" key="9">
    <source>
        <dbReference type="ARBA" id="ARBA00023012"/>
    </source>
</evidence>
<evidence type="ECO:0000256" key="4">
    <source>
        <dbReference type="ARBA" id="ARBA00022553"/>
    </source>
</evidence>
<name>A0ABZ2CLA6_9BACI</name>
<keyword evidence="5" id="KW-0808">Transferase</keyword>
<dbReference type="Pfam" id="PF00512">
    <property type="entry name" value="HisKA"/>
    <property type="match status" value="1"/>
</dbReference>
<evidence type="ECO:0000256" key="6">
    <source>
        <dbReference type="ARBA" id="ARBA00022741"/>
    </source>
</evidence>
<feature type="transmembrane region" description="Helical" evidence="11">
    <location>
        <begin position="62"/>
        <end position="82"/>
    </location>
</feature>
<dbReference type="Gene3D" id="1.10.287.130">
    <property type="match status" value="1"/>
</dbReference>
<evidence type="ECO:0000256" key="10">
    <source>
        <dbReference type="SAM" id="Coils"/>
    </source>
</evidence>
<dbReference type="GO" id="GO:0016301">
    <property type="term" value="F:kinase activity"/>
    <property type="evidence" value="ECO:0007669"/>
    <property type="project" value="UniProtKB-KW"/>
</dbReference>
<organism evidence="13 14">
    <name type="scientific">Niallia oryzisoli</name>
    <dbReference type="NCBI Taxonomy" id="1737571"/>
    <lineage>
        <taxon>Bacteria</taxon>
        <taxon>Bacillati</taxon>
        <taxon>Bacillota</taxon>
        <taxon>Bacilli</taxon>
        <taxon>Bacillales</taxon>
        <taxon>Bacillaceae</taxon>
        <taxon>Niallia</taxon>
    </lineage>
</organism>
<accession>A0ABZ2CLA6</accession>
<comment type="subcellular location">
    <subcellularLocation>
        <location evidence="2">Membrane</location>
    </subcellularLocation>
</comment>
<evidence type="ECO:0000259" key="12">
    <source>
        <dbReference type="PROSITE" id="PS50109"/>
    </source>
</evidence>
<evidence type="ECO:0000256" key="5">
    <source>
        <dbReference type="ARBA" id="ARBA00022679"/>
    </source>
</evidence>
<dbReference type="CDD" id="cd00082">
    <property type="entry name" value="HisKA"/>
    <property type="match status" value="1"/>
</dbReference>
<feature type="transmembrane region" description="Helical" evidence="11">
    <location>
        <begin position="129"/>
        <end position="148"/>
    </location>
</feature>
<dbReference type="EMBL" id="CP137640">
    <property type="protein sequence ID" value="WVX83783.1"/>
    <property type="molecule type" value="Genomic_DNA"/>
</dbReference>
<keyword evidence="10" id="KW-0175">Coiled coil</keyword>
<dbReference type="RefSeq" id="WP_338452655.1">
    <property type="nucleotide sequence ID" value="NZ_CP137640.1"/>
</dbReference>
<feature type="transmembrane region" description="Helical" evidence="11">
    <location>
        <begin position="103"/>
        <end position="123"/>
    </location>
</feature>
<keyword evidence="4" id="KW-0597">Phosphoprotein</keyword>
<gene>
    <name evidence="13" type="ORF">R4Z09_12765</name>
</gene>
<dbReference type="EC" id="2.7.13.3" evidence="3"/>
<evidence type="ECO:0000313" key="14">
    <source>
        <dbReference type="Proteomes" id="UP001357223"/>
    </source>
</evidence>
<keyword evidence="9" id="KW-0902">Two-component regulatory system</keyword>
<feature type="domain" description="Histidine kinase" evidence="12">
    <location>
        <begin position="188"/>
        <end position="332"/>
    </location>
</feature>
<evidence type="ECO:0000256" key="1">
    <source>
        <dbReference type="ARBA" id="ARBA00000085"/>
    </source>
</evidence>
<protein>
    <recommendedName>
        <fullName evidence="3">histidine kinase</fullName>
        <ecNumber evidence="3">2.7.13.3</ecNumber>
    </recommendedName>
</protein>
<evidence type="ECO:0000256" key="7">
    <source>
        <dbReference type="ARBA" id="ARBA00022777"/>
    </source>
</evidence>
<evidence type="ECO:0000256" key="2">
    <source>
        <dbReference type="ARBA" id="ARBA00004370"/>
    </source>
</evidence>
<keyword evidence="8" id="KW-0067">ATP-binding</keyword>
<dbReference type="PROSITE" id="PS50109">
    <property type="entry name" value="HIS_KIN"/>
    <property type="match status" value="1"/>
</dbReference>
<feature type="transmembrane region" description="Helical" evidence="11">
    <location>
        <begin position="39"/>
        <end position="56"/>
    </location>
</feature>
<keyword evidence="14" id="KW-1185">Reference proteome</keyword>
<dbReference type="Gene3D" id="3.30.565.10">
    <property type="entry name" value="Histidine kinase-like ATPase, C-terminal domain"/>
    <property type="match status" value="1"/>
</dbReference>
<feature type="coiled-coil region" evidence="10">
    <location>
        <begin position="161"/>
        <end position="188"/>
    </location>
</feature>
<dbReference type="SMART" id="SM00388">
    <property type="entry name" value="HisKA"/>
    <property type="match status" value="1"/>
</dbReference>
<dbReference type="InterPro" id="IPR036890">
    <property type="entry name" value="HATPase_C_sf"/>
</dbReference>
<dbReference type="PANTHER" id="PTHR45453">
    <property type="entry name" value="PHOSPHATE REGULON SENSOR PROTEIN PHOR"/>
    <property type="match status" value="1"/>
</dbReference>
<feature type="transmembrane region" description="Helical" evidence="11">
    <location>
        <begin position="15"/>
        <end position="32"/>
    </location>
</feature>
<reference evidence="13 14" key="1">
    <citation type="submission" date="2023-10" db="EMBL/GenBank/DDBJ databases">
        <title>Niallia locisalis sp.nov. isolated from a salt pond sample.</title>
        <authorList>
            <person name="Li X.-J."/>
            <person name="Dong L."/>
        </authorList>
    </citation>
    <scope>NUCLEOTIDE SEQUENCE [LARGE SCALE GENOMIC DNA]</scope>
    <source>
        <strain evidence="13 14">DSM 29761</strain>
    </source>
</reference>
<keyword evidence="11" id="KW-0472">Membrane</keyword>
<evidence type="ECO:0000256" key="3">
    <source>
        <dbReference type="ARBA" id="ARBA00012438"/>
    </source>
</evidence>
<dbReference type="Proteomes" id="UP001357223">
    <property type="component" value="Chromosome"/>
</dbReference>
<keyword evidence="7 13" id="KW-0418">Kinase</keyword>
<dbReference type="InterPro" id="IPR005467">
    <property type="entry name" value="His_kinase_dom"/>
</dbReference>
<proteinExistence type="predicted"/>
<dbReference type="SUPFAM" id="SSF47384">
    <property type="entry name" value="Homodimeric domain of signal transducing histidine kinase"/>
    <property type="match status" value="1"/>
</dbReference>
<dbReference type="PANTHER" id="PTHR45453:SF1">
    <property type="entry name" value="PHOSPHATE REGULON SENSOR PROTEIN PHOR"/>
    <property type="match status" value="1"/>
</dbReference>
<sequence length="332" mass="39888">MKLFQKKLFPQEEGYSPYIYLANLCIPLYFLLQESATRQYSGLLLLVIFVLCYRQVFWASTYAFYFIIAELIITFVFTYFYHPMYLYIVFVFANQMVRLPLRWMYWLCGSFIVLSIYPIYQTVYPDQLLYLFIFLAPLFGGGILPFLIKASLKYKELNKDLIRVAEELRIKNLEKEQLEESKKRMLADLSHDLKTPMTTIQGYSKALYDGMVEDEEQKRRYLKYIHDKSIRVTSLIDELFMFSKLDTPDFQMMKQDHDICEFFREVIVEYYELFTEKEMELTINIPTKKIFYRFDQKLLYRALSNILENTIKYNPEQTPVFITLKESKIQSV</sequence>
<dbReference type="InterPro" id="IPR003661">
    <property type="entry name" value="HisK_dim/P_dom"/>
</dbReference>
<evidence type="ECO:0000313" key="13">
    <source>
        <dbReference type="EMBL" id="WVX83783.1"/>
    </source>
</evidence>
<dbReference type="SUPFAM" id="SSF55874">
    <property type="entry name" value="ATPase domain of HSP90 chaperone/DNA topoisomerase II/histidine kinase"/>
    <property type="match status" value="1"/>
</dbReference>
<evidence type="ECO:0000256" key="8">
    <source>
        <dbReference type="ARBA" id="ARBA00022840"/>
    </source>
</evidence>
<keyword evidence="11" id="KW-0812">Transmembrane</keyword>
<keyword evidence="6" id="KW-0547">Nucleotide-binding</keyword>
<keyword evidence="11" id="KW-1133">Transmembrane helix</keyword>
<comment type="catalytic activity">
    <reaction evidence="1">
        <text>ATP + protein L-histidine = ADP + protein N-phospho-L-histidine.</text>
        <dbReference type="EC" id="2.7.13.3"/>
    </reaction>
</comment>
<evidence type="ECO:0000256" key="11">
    <source>
        <dbReference type="SAM" id="Phobius"/>
    </source>
</evidence>
<dbReference type="Pfam" id="PF23540">
    <property type="entry name" value="DesK_N"/>
    <property type="match status" value="1"/>
</dbReference>
<dbReference type="InterPro" id="IPR050351">
    <property type="entry name" value="BphY/WalK/GraS-like"/>
</dbReference>
<dbReference type="InterPro" id="IPR036097">
    <property type="entry name" value="HisK_dim/P_sf"/>
</dbReference>